<organism evidence="1 2">
    <name type="scientific">Aureimonas endophytica</name>
    <dbReference type="NCBI Taxonomy" id="2027858"/>
    <lineage>
        <taxon>Bacteria</taxon>
        <taxon>Pseudomonadati</taxon>
        <taxon>Pseudomonadota</taxon>
        <taxon>Alphaproteobacteria</taxon>
        <taxon>Hyphomicrobiales</taxon>
        <taxon>Aurantimonadaceae</taxon>
        <taxon>Aureimonas</taxon>
    </lineage>
</organism>
<proteinExistence type="predicted"/>
<keyword evidence="2" id="KW-1185">Reference proteome</keyword>
<evidence type="ECO:0000313" key="1">
    <source>
        <dbReference type="EMBL" id="GGD90274.1"/>
    </source>
</evidence>
<name>A0A916ZDP0_9HYPH</name>
<reference evidence="1" key="1">
    <citation type="journal article" date="2014" name="Int. J. Syst. Evol. Microbiol.">
        <title>Complete genome sequence of Corynebacterium casei LMG S-19264T (=DSM 44701T), isolated from a smear-ripened cheese.</title>
        <authorList>
            <consortium name="US DOE Joint Genome Institute (JGI-PGF)"/>
            <person name="Walter F."/>
            <person name="Albersmeier A."/>
            <person name="Kalinowski J."/>
            <person name="Ruckert C."/>
        </authorList>
    </citation>
    <scope>NUCLEOTIDE SEQUENCE</scope>
    <source>
        <strain evidence="1">CGMCC 1.15367</strain>
    </source>
</reference>
<dbReference type="Proteomes" id="UP000644699">
    <property type="component" value="Unassembled WGS sequence"/>
</dbReference>
<evidence type="ECO:0000313" key="2">
    <source>
        <dbReference type="Proteomes" id="UP000644699"/>
    </source>
</evidence>
<dbReference type="EMBL" id="BMIQ01000001">
    <property type="protein sequence ID" value="GGD90274.1"/>
    <property type="molecule type" value="Genomic_DNA"/>
</dbReference>
<dbReference type="AlphaFoldDB" id="A0A916ZDP0"/>
<accession>A0A916ZDP0</accession>
<gene>
    <name evidence="1" type="ORF">GCM10011390_06310</name>
</gene>
<dbReference type="RefSeq" id="WP_188906747.1">
    <property type="nucleotide sequence ID" value="NZ_BMIQ01000001.1"/>
</dbReference>
<protein>
    <submittedName>
        <fullName evidence="1">Uncharacterized protein</fullName>
    </submittedName>
</protein>
<reference evidence="1" key="2">
    <citation type="submission" date="2020-09" db="EMBL/GenBank/DDBJ databases">
        <authorList>
            <person name="Sun Q."/>
            <person name="Zhou Y."/>
        </authorList>
    </citation>
    <scope>NUCLEOTIDE SEQUENCE</scope>
    <source>
        <strain evidence="1">CGMCC 1.15367</strain>
    </source>
</reference>
<sequence>MQQDRKKGVVLDIADIAVSMTKRFSAVRTKTLALHVEAAPSVAVATAAKVEKILRKEIADIVRDLADGKMVPIGALMDVDHADEQRRC</sequence>
<comment type="caution">
    <text evidence="1">The sequence shown here is derived from an EMBL/GenBank/DDBJ whole genome shotgun (WGS) entry which is preliminary data.</text>
</comment>